<comment type="caution">
    <text evidence="2">The sequence shown here is derived from an EMBL/GenBank/DDBJ whole genome shotgun (WGS) entry which is preliminary data.</text>
</comment>
<sequence length="286" mass="32574">MEWSNAKKFVIVLLVLLNVLLAGLNYKQNRENTMTAAQERSIFEVLSRNGITMYTDLLTEHPPMSRLAVELPSYNKETLERLFFGSARTTASTKGGETVYQGKQSSLTMSGARGVWETKAVKSGKGEMTKTEALREAQKFIDNTEHFFGSYGDAIIAEESEGFRVNFFGQYKREKVFANYFSFFVTADGIQKITFNYYPVRGYTGEKQDLSYADEALLAFMREWKKGEHAEEATIDRMELGYARMESNTAADGVASINLEPCYRIYLMDEEKPYLINAYTCQILNQ</sequence>
<dbReference type="GO" id="GO:0016020">
    <property type="term" value="C:membrane"/>
    <property type="evidence" value="ECO:0007669"/>
    <property type="project" value="InterPro"/>
</dbReference>
<organism evidence="2 3">
    <name type="scientific">Anaerotignum faecicola</name>
    <dbReference type="NCBI Taxonomy" id="2358141"/>
    <lineage>
        <taxon>Bacteria</taxon>
        <taxon>Bacillati</taxon>
        <taxon>Bacillota</taxon>
        <taxon>Clostridia</taxon>
        <taxon>Lachnospirales</taxon>
        <taxon>Anaerotignaceae</taxon>
        <taxon>Anaerotignum</taxon>
    </lineage>
</organism>
<evidence type="ECO:0000313" key="3">
    <source>
        <dbReference type="Proteomes" id="UP000287361"/>
    </source>
</evidence>
<proteinExistence type="predicted"/>
<protein>
    <recommendedName>
        <fullName evidence="1">Regulatory protein YycH-like domain-containing protein</fullName>
    </recommendedName>
</protein>
<keyword evidence="3" id="KW-1185">Reference proteome</keyword>
<dbReference type="EMBL" id="BHVZ01000001">
    <property type="protein sequence ID" value="GCB28889.1"/>
    <property type="molecule type" value="Genomic_DNA"/>
</dbReference>
<dbReference type="RefSeq" id="WP_016407528.1">
    <property type="nucleotide sequence ID" value="NZ_DAVZTY010000015.1"/>
</dbReference>
<dbReference type="Pfam" id="PF09648">
    <property type="entry name" value="YycI"/>
    <property type="match status" value="1"/>
</dbReference>
<evidence type="ECO:0000259" key="1">
    <source>
        <dbReference type="Pfam" id="PF09648"/>
    </source>
</evidence>
<dbReference type="InterPro" id="IPR018604">
    <property type="entry name" value="YycI-like"/>
</dbReference>
<feature type="domain" description="Regulatory protein YycH-like" evidence="1">
    <location>
        <begin position="35"/>
        <end position="279"/>
    </location>
</feature>
<dbReference type="GeneID" id="86193552"/>
<reference evidence="2 3" key="1">
    <citation type="submission" date="2018-10" db="EMBL/GenBank/DDBJ databases">
        <title>Draft Genome Sequence of Anaerotignum sp. KCTC 15736.</title>
        <authorList>
            <person name="Choi S.H."/>
            <person name="Kim J.S."/>
            <person name="Kang S.W."/>
            <person name="Lee J.S."/>
            <person name="Park S.H."/>
        </authorList>
    </citation>
    <scope>NUCLEOTIDE SEQUENCE [LARGE SCALE GENOMIC DNA]</scope>
    <source>
        <strain evidence="2 3">KCTC 15736</strain>
    </source>
</reference>
<gene>
    <name evidence="2" type="ORF">KGMB03357_05500</name>
</gene>
<accession>A0A401LBJ9</accession>
<name>A0A401LBJ9_9FIRM</name>
<dbReference type="AlphaFoldDB" id="A0A401LBJ9"/>
<dbReference type="OrthoDB" id="2055122at2"/>
<evidence type="ECO:0000313" key="2">
    <source>
        <dbReference type="EMBL" id="GCB28889.1"/>
    </source>
</evidence>
<dbReference type="Proteomes" id="UP000287361">
    <property type="component" value="Unassembled WGS sequence"/>
</dbReference>